<comment type="caution">
    <text evidence="4">The sequence shown here is derived from an EMBL/GenBank/DDBJ whole genome shotgun (WGS) entry which is preliminary data.</text>
</comment>
<evidence type="ECO:0000313" key="4">
    <source>
        <dbReference type="EMBL" id="MCC3297691.1"/>
    </source>
</evidence>
<feature type="domain" description="Anti-sigma K factor RskA C-terminal" evidence="3">
    <location>
        <begin position="125"/>
        <end position="249"/>
    </location>
</feature>
<feature type="transmembrane region" description="Helical" evidence="2">
    <location>
        <begin position="124"/>
        <end position="143"/>
    </location>
</feature>
<dbReference type="RefSeq" id="WP_227895569.1">
    <property type="nucleotide sequence ID" value="NZ_CP099466.1"/>
</dbReference>
<dbReference type="Proteomes" id="UP001139158">
    <property type="component" value="Unassembled WGS sequence"/>
</dbReference>
<gene>
    <name evidence="4" type="ORF">LJ757_07725</name>
</gene>
<keyword evidence="2" id="KW-0472">Membrane</keyword>
<feature type="region of interest" description="Disordered" evidence="1">
    <location>
        <begin position="83"/>
        <end position="116"/>
    </location>
</feature>
<organism evidence="4 5">
    <name type="scientific">Arthrobacter caoxuetaonis</name>
    <dbReference type="NCBI Taxonomy" id="2886935"/>
    <lineage>
        <taxon>Bacteria</taxon>
        <taxon>Bacillati</taxon>
        <taxon>Actinomycetota</taxon>
        <taxon>Actinomycetes</taxon>
        <taxon>Micrococcales</taxon>
        <taxon>Micrococcaceae</taxon>
        <taxon>Arthrobacter</taxon>
    </lineage>
</organism>
<accession>A0A9X1MDQ1</accession>
<reference evidence="4" key="1">
    <citation type="submission" date="2021-10" db="EMBL/GenBank/DDBJ databases">
        <title>Novel species in genus Arthrobacter.</title>
        <authorList>
            <person name="Liu Y."/>
        </authorList>
    </citation>
    <scope>NUCLEOTIDE SEQUENCE</scope>
    <source>
        <strain evidence="4">Zg-Y453</strain>
    </source>
</reference>
<evidence type="ECO:0000313" key="5">
    <source>
        <dbReference type="Proteomes" id="UP001139158"/>
    </source>
</evidence>
<keyword evidence="5" id="KW-1185">Reference proteome</keyword>
<keyword evidence="2" id="KW-0812">Transmembrane</keyword>
<name>A0A9X1MDQ1_9MICC</name>
<dbReference type="GO" id="GO:0005886">
    <property type="term" value="C:plasma membrane"/>
    <property type="evidence" value="ECO:0007669"/>
    <property type="project" value="InterPro"/>
</dbReference>
<evidence type="ECO:0000256" key="2">
    <source>
        <dbReference type="SAM" id="Phobius"/>
    </source>
</evidence>
<evidence type="ECO:0000256" key="1">
    <source>
        <dbReference type="SAM" id="MobiDB-lite"/>
    </source>
</evidence>
<sequence>MQHLHDDALALLALGEEPTPDEAAHLEHCERCQAEVLSYGRVVSAGRSTDAAPAGSIPPPAVWAGIHESLGLSADLRRDPFEGVQHAETGPGSGEPANHGPASEEPPAPVSLDAARSRRRGTKWLAAAAAAAVLAGAATWGILQNQAAQPEVLASVTLEPLPSYTDEGTATVDELPDGERELVVTSTGSDAEGYREVWLISPDITSMVSLGTMDGREARFQIPEGLDLASYPIVDVSDEPNDGNPAHSGKSILRGQLDL</sequence>
<feature type="region of interest" description="Disordered" evidence="1">
    <location>
        <begin position="237"/>
        <end position="259"/>
    </location>
</feature>
<protein>
    <submittedName>
        <fullName evidence="4">Anti-sigma factor</fullName>
    </submittedName>
</protein>
<dbReference type="AlphaFoldDB" id="A0A9X1MDQ1"/>
<dbReference type="EMBL" id="JAJFZV010000006">
    <property type="protein sequence ID" value="MCC3297691.1"/>
    <property type="molecule type" value="Genomic_DNA"/>
</dbReference>
<evidence type="ECO:0000259" key="3">
    <source>
        <dbReference type="Pfam" id="PF10099"/>
    </source>
</evidence>
<dbReference type="Pfam" id="PF10099">
    <property type="entry name" value="RskA_C"/>
    <property type="match status" value="1"/>
</dbReference>
<keyword evidence="2" id="KW-1133">Transmembrane helix</keyword>
<dbReference type="InterPro" id="IPR018764">
    <property type="entry name" value="RskA_C"/>
</dbReference>
<proteinExistence type="predicted"/>